<dbReference type="EMBL" id="RBAH01000006">
    <property type="protein sequence ID" value="RKN85074.1"/>
    <property type="molecule type" value="Genomic_DNA"/>
</dbReference>
<dbReference type="InterPro" id="IPR003607">
    <property type="entry name" value="HD/PDEase_dom"/>
</dbReference>
<dbReference type="Proteomes" id="UP000282311">
    <property type="component" value="Unassembled WGS sequence"/>
</dbReference>
<protein>
    <submittedName>
        <fullName evidence="2">HD-GYP domain-containing protein</fullName>
    </submittedName>
</protein>
<sequence length="302" mass="33997">MEEVKPYGNEPSAERAAFIQEAAQTMDGIWQRIRATKQIPLAELRQRIVPVIRESVEELQLLELLALLQAKTNYWSRHSVAVGVLSLLIGKWLRLPEPELLQVTTAAILHDVGKSQIHTDLLDKPGPLTPDEFDTMKRHTLIGFDMIKKTFGTSHRQALVALQHHERMDGSGYPLGLGGDKIDPFSRIVAVADVFHAMASKTVYRNPSPLYEVLLQMEGGAYGAFDPEIVSLLISKFMQALIGYEVRLTDGTSAKIVLIHPHDKTRPLVQAEERFIDLSKDYSLQIEQVYASREDTEMETPF</sequence>
<dbReference type="PANTHER" id="PTHR43155:SF2">
    <property type="entry name" value="CYCLIC DI-GMP PHOSPHODIESTERASE PA4108"/>
    <property type="match status" value="1"/>
</dbReference>
<organism evidence="2 3">
    <name type="scientific">Paenibacillus ginsengarvi</name>
    <dbReference type="NCBI Taxonomy" id="400777"/>
    <lineage>
        <taxon>Bacteria</taxon>
        <taxon>Bacillati</taxon>
        <taxon>Bacillota</taxon>
        <taxon>Bacilli</taxon>
        <taxon>Bacillales</taxon>
        <taxon>Paenibacillaceae</taxon>
        <taxon>Paenibacillus</taxon>
    </lineage>
</organism>
<keyword evidence="3" id="KW-1185">Reference proteome</keyword>
<evidence type="ECO:0000259" key="1">
    <source>
        <dbReference type="PROSITE" id="PS51832"/>
    </source>
</evidence>
<dbReference type="RefSeq" id="WP_120747279.1">
    <property type="nucleotide sequence ID" value="NZ_RBAH01000006.1"/>
</dbReference>
<dbReference type="SUPFAM" id="SSF109604">
    <property type="entry name" value="HD-domain/PDEase-like"/>
    <property type="match status" value="1"/>
</dbReference>
<dbReference type="PANTHER" id="PTHR43155">
    <property type="entry name" value="CYCLIC DI-GMP PHOSPHODIESTERASE PA4108-RELATED"/>
    <property type="match status" value="1"/>
</dbReference>
<dbReference type="InterPro" id="IPR037522">
    <property type="entry name" value="HD_GYP_dom"/>
</dbReference>
<reference evidence="2 3" key="1">
    <citation type="journal article" date="2007" name="Int. J. Syst. Evol. Microbiol.">
        <title>Paenibacillus ginsengarvi sp. nov., isolated from soil from ginseng cultivation.</title>
        <authorList>
            <person name="Yoon M.H."/>
            <person name="Ten L.N."/>
            <person name="Im W.T."/>
        </authorList>
    </citation>
    <scope>NUCLEOTIDE SEQUENCE [LARGE SCALE GENOMIC DNA]</scope>
    <source>
        <strain evidence="2 3">KCTC 13059</strain>
    </source>
</reference>
<accession>A0A3B0CKL0</accession>
<dbReference type="OrthoDB" id="9759601at2"/>
<feature type="domain" description="HD-GYP" evidence="1">
    <location>
        <begin position="53"/>
        <end position="249"/>
    </location>
</feature>
<dbReference type="SMART" id="SM00471">
    <property type="entry name" value="HDc"/>
    <property type="match status" value="1"/>
</dbReference>
<gene>
    <name evidence="2" type="ORF">D7M11_11200</name>
</gene>
<dbReference type="Pfam" id="PF13487">
    <property type="entry name" value="HD_5"/>
    <property type="match status" value="1"/>
</dbReference>
<dbReference type="Gene3D" id="1.10.3210.10">
    <property type="entry name" value="Hypothetical protein af1432"/>
    <property type="match status" value="1"/>
</dbReference>
<name>A0A3B0CKL0_9BACL</name>
<comment type="caution">
    <text evidence="2">The sequence shown here is derived from an EMBL/GenBank/DDBJ whole genome shotgun (WGS) entry which is preliminary data.</text>
</comment>
<evidence type="ECO:0000313" key="3">
    <source>
        <dbReference type="Proteomes" id="UP000282311"/>
    </source>
</evidence>
<dbReference type="CDD" id="cd00077">
    <property type="entry name" value="HDc"/>
    <property type="match status" value="1"/>
</dbReference>
<dbReference type="AlphaFoldDB" id="A0A3B0CKL0"/>
<dbReference type="PROSITE" id="PS51832">
    <property type="entry name" value="HD_GYP"/>
    <property type="match status" value="1"/>
</dbReference>
<evidence type="ECO:0000313" key="2">
    <source>
        <dbReference type="EMBL" id="RKN85074.1"/>
    </source>
</evidence>
<proteinExistence type="predicted"/>